<sequence>MPIAGKPTRARTSAPKAKTAAAGIAVADRLRASPPRRRGERICGIRSEASASGGDGAAGDWRASAGDGAPAFSEEDRAQVRASLLSWYDGCHRQLPWRRNLHSKLEGTRGEAASADLDPQAFAYMVWVSEVMLQQTQVVNVVKYFKRWMEKWPTLEALAAASLEEVNELWAGLGYYRRAAFLLKGAKHLVDELGGAFPETANELKRIPGIGPYTSAAVASIAFGECAAAVDGNVIRVVSRLRALSGDPKKLTATHAVLAGELLDKQRPGDFNQAMMELGATICKPTNPLCDSCPVSAQCSALARVRSHLAGGGRPDKPNAPRVTDFPSATEKLAKREEVVAMCVLKMVPREGQRGRYMLLKRPASGLLAGLWEFPTIPIEGGDTTCTHRQSKMDEYLQAGCGTPLGKPPKKLKVLRRHDVGTAVHLFSHIRMTMHVEMLVVEGGQEAAEAAEKAGVRWVAEGEMGSFGLTTMVRKAFKLAEDRKREGTDMMQYLKGNKRQAR</sequence>
<comment type="catalytic activity">
    <reaction evidence="1 13">
        <text>Hydrolyzes free adenine bases from 7,8-dihydro-8-oxoguanine:adenine mismatched double-stranded DNA, leaving an apurinic site.</text>
        <dbReference type="EC" id="3.2.2.31"/>
    </reaction>
</comment>
<evidence type="ECO:0000256" key="11">
    <source>
        <dbReference type="ARBA" id="ARBA00023204"/>
    </source>
</evidence>
<dbReference type="FunFam" id="1.10.340.30:FF:000002">
    <property type="entry name" value="Adenine DNA glycosylase"/>
    <property type="match status" value="1"/>
</dbReference>
<organism evidence="16 17">
    <name type="scientific">Ostreobium quekettii</name>
    <dbReference type="NCBI Taxonomy" id="121088"/>
    <lineage>
        <taxon>Eukaryota</taxon>
        <taxon>Viridiplantae</taxon>
        <taxon>Chlorophyta</taxon>
        <taxon>core chlorophytes</taxon>
        <taxon>Ulvophyceae</taxon>
        <taxon>TCBD clade</taxon>
        <taxon>Bryopsidales</taxon>
        <taxon>Ostreobineae</taxon>
        <taxon>Ostreobiaceae</taxon>
        <taxon>Ostreobium</taxon>
    </lineage>
</organism>
<dbReference type="Gene3D" id="1.10.340.30">
    <property type="entry name" value="Hypothetical protein, domain 2"/>
    <property type="match status" value="1"/>
</dbReference>
<dbReference type="EC" id="3.2.2.31" evidence="3 13"/>
<evidence type="ECO:0000256" key="14">
    <source>
        <dbReference type="SAM" id="MobiDB-lite"/>
    </source>
</evidence>
<proteinExistence type="inferred from homology"/>
<feature type="domain" description="HhH-GPD" evidence="15">
    <location>
        <begin position="132"/>
        <end position="281"/>
    </location>
</feature>
<evidence type="ECO:0000256" key="10">
    <source>
        <dbReference type="ARBA" id="ARBA00023014"/>
    </source>
</evidence>
<evidence type="ECO:0000256" key="4">
    <source>
        <dbReference type="ARBA" id="ARBA00022023"/>
    </source>
</evidence>
<dbReference type="InterPro" id="IPR003265">
    <property type="entry name" value="HhH-GPD_domain"/>
</dbReference>
<keyword evidence="10" id="KW-0411">Iron-sulfur</keyword>
<keyword evidence="6" id="KW-0479">Metal-binding</keyword>
<evidence type="ECO:0000313" key="17">
    <source>
        <dbReference type="Proteomes" id="UP000708148"/>
    </source>
</evidence>
<evidence type="ECO:0000256" key="3">
    <source>
        <dbReference type="ARBA" id="ARBA00012045"/>
    </source>
</evidence>
<dbReference type="SMART" id="SM00478">
    <property type="entry name" value="ENDO3c"/>
    <property type="match status" value="1"/>
</dbReference>
<dbReference type="GO" id="GO:0046872">
    <property type="term" value="F:metal ion binding"/>
    <property type="evidence" value="ECO:0007669"/>
    <property type="project" value="UniProtKB-UniRule"/>
</dbReference>
<keyword evidence="17" id="KW-1185">Reference proteome</keyword>
<dbReference type="InterPro" id="IPR003651">
    <property type="entry name" value="Endonuclease3_FeS-loop_motif"/>
</dbReference>
<name>A0A8S1JA04_9CHLO</name>
<dbReference type="GO" id="GO:0005634">
    <property type="term" value="C:nucleus"/>
    <property type="evidence" value="ECO:0007669"/>
    <property type="project" value="TreeGrafter"/>
</dbReference>
<keyword evidence="5" id="KW-0004">4Fe-4S</keyword>
<dbReference type="GO" id="GO:0006298">
    <property type="term" value="P:mismatch repair"/>
    <property type="evidence" value="ECO:0007669"/>
    <property type="project" value="TreeGrafter"/>
</dbReference>
<keyword evidence="8" id="KW-0378">Hydrolase</keyword>
<feature type="compositionally biased region" description="Low complexity" evidence="14">
    <location>
        <begin position="10"/>
        <end position="27"/>
    </location>
</feature>
<dbReference type="Proteomes" id="UP000708148">
    <property type="component" value="Unassembled WGS sequence"/>
</dbReference>
<dbReference type="EMBL" id="CAJHUC010002438">
    <property type="protein sequence ID" value="CAD7703813.1"/>
    <property type="molecule type" value="Genomic_DNA"/>
</dbReference>
<evidence type="ECO:0000256" key="1">
    <source>
        <dbReference type="ARBA" id="ARBA00000843"/>
    </source>
</evidence>
<comment type="similarity">
    <text evidence="2 13">Belongs to the Nth/MutY family.</text>
</comment>
<dbReference type="InterPro" id="IPR015797">
    <property type="entry name" value="NUDIX_hydrolase-like_dom_sf"/>
</dbReference>
<dbReference type="GO" id="GO:0034039">
    <property type="term" value="F:8-oxo-7,8-dihydroguanine DNA N-glycosylase activity"/>
    <property type="evidence" value="ECO:0007669"/>
    <property type="project" value="TreeGrafter"/>
</dbReference>
<evidence type="ECO:0000256" key="6">
    <source>
        <dbReference type="ARBA" id="ARBA00022723"/>
    </source>
</evidence>
<dbReference type="AlphaFoldDB" id="A0A8S1JA04"/>
<dbReference type="PANTHER" id="PTHR42944">
    <property type="entry name" value="ADENINE DNA GLYCOSYLASE"/>
    <property type="match status" value="1"/>
</dbReference>
<evidence type="ECO:0000256" key="13">
    <source>
        <dbReference type="RuleBase" id="RU365096"/>
    </source>
</evidence>
<feature type="region of interest" description="Disordered" evidence="14">
    <location>
        <begin position="1"/>
        <end position="72"/>
    </location>
</feature>
<dbReference type="InterPro" id="IPR023170">
    <property type="entry name" value="HhH_base_excis_C"/>
</dbReference>
<dbReference type="InterPro" id="IPR044298">
    <property type="entry name" value="MIG/MutY"/>
</dbReference>
<keyword evidence="9 13" id="KW-0408">Iron</keyword>
<dbReference type="Pfam" id="PF00730">
    <property type="entry name" value="HhH-GPD"/>
    <property type="match status" value="1"/>
</dbReference>
<dbReference type="Gene3D" id="3.90.79.10">
    <property type="entry name" value="Nucleoside Triphosphate Pyrophosphohydrolase"/>
    <property type="match status" value="1"/>
</dbReference>
<dbReference type="InterPro" id="IPR004035">
    <property type="entry name" value="Endouclease-III_FeS-bd_BS"/>
</dbReference>
<evidence type="ECO:0000256" key="2">
    <source>
        <dbReference type="ARBA" id="ARBA00008343"/>
    </source>
</evidence>
<dbReference type="CDD" id="cd00056">
    <property type="entry name" value="ENDO3c"/>
    <property type="match status" value="1"/>
</dbReference>
<dbReference type="SUPFAM" id="SSF55811">
    <property type="entry name" value="Nudix"/>
    <property type="match status" value="1"/>
</dbReference>
<evidence type="ECO:0000256" key="8">
    <source>
        <dbReference type="ARBA" id="ARBA00022801"/>
    </source>
</evidence>
<evidence type="ECO:0000256" key="7">
    <source>
        <dbReference type="ARBA" id="ARBA00022763"/>
    </source>
</evidence>
<dbReference type="GO" id="GO:0051539">
    <property type="term" value="F:4 iron, 4 sulfur cluster binding"/>
    <property type="evidence" value="ECO:0007669"/>
    <property type="project" value="UniProtKB-UniRule"/>
</dbReference>
<dbReference type="OrthoDB" id="10248838at2759"/>
<evidence type="ECO:0000256" key="9">
    <source>
        <dbReference type="ARBA" id="ARBA00023004"/>
    </source>
</evidence>
<dbReference type="PROSITE" id="PS00764">
    <property type="entry name" value="ENDONUCLEASE_III_1"/>
    <property type="match status" value="1"/>
</dbReference>
<dbReference type="Gene3D" id="1.10.1670.10">
    <property type="entry name" value="Helix-hairpin-Helix base-excision DNA repair enzymes (C-terminal)"/>
    <property type="match status" value="1"/>
</dbReference>
<evidence type="ECO:0000259" key="15">
    <source>
        <dbReference type="SMART" id="SM00478"/>
    </source>
</evidence>
<dbReference type="Pfam" id="PF14815">
    <property type="entry name" value="NUDIX_4"/>
    <property type="match status" value="1"/>
</dbReference>
<dbReference type="GO" id="GO:0006284">
    <property type="term" value="P:base-excision repair"/>
    <property type="evidence" value="ECO:0007669"/>
    <property type="project" value="UniProtKB-UniRule"/>
</dbReference>
<evidence type="ECO:0000256" key="12">
    <source>
        <dbReference type="ARBA" id="ARBA00023295"/>
    </source>
</evidence>
<keyword evidence="12 13" id="KW-0326">Glycosidase</keyword>
<accession>A0A8S1JA04</accession>
<comment type="caution">
    <text evidence="16">The sequence shown here is derived from an EMBL/GenBank/DDBJ whole genome shotgun (WGS) entry which is preliminary data.</text>
</comment>
<keyword evidence="11" id="KW-0234">DNA repair</keyword>
<evidence type="ECO:0000256" key="5">
    <source>
        <dbReference type="ARBA" id="ARBA00022485"/>
    </source>
</evidence>
<feature type="compositionally biased region" description="Low complexity" evidence="14">
    <location>
        <begin position="58"/>
        <end position="69"/>
    </location>
</feature>
<evidence type="ECO:0000313" key="16">
    <source>
        <dbReference type="EMBL" id="CAD7703813.1"/>
    </source>
</evidence>
<keyword evidence="7 13" id="KW-0227">DNA damage</keyword>
<dbReference type="GO" id="GO:0035485">
    <property type="term" value="F:adenine/guanine mispair binding"/>
    <property type="evidence" value="ECO:0007669"/>
    <property type="project" value="TreeGrafter"/>
</dbReference>
<dbReference type="GO" id="GO:0000701">
    <property type="term" value="F:purine-specific mismatch base pair DNA N-glycosylase activity"/>
    <property type="evidence" value="ECO:0007669"/>
    <property type="project" value="UniProtKB-EC"/>
</dbReference>
<reference evidence="16" key="1">
    <citation type="submission" date="2020-12" db="EMBL/GenBank/DDBJ databases">
        <authorList>
            <person name="Iha C."/>
        </authorList>
    </citation>
    <scope>NUCLEOTIDE SEQUENCE</scope>
</reference>
<comment type="function">
    <text evidence="13">Adenine glycosylase active on G-A mispairs.</text>
</comment>
<dbReference type="SMART" id="SM00525">
    <property type="entry name" value="FES"/>
    <property type="match status" value="1"/>
</dbReference>
<dbReference type="SUPFAM" id="SSF48150">
    <property type="entry name" value="DNA-glycosylase"/>
    <property type="match status" value="1"/>
</dbReference>
<dbReference type="PANTHER" id="PTHR42944:SF1">
    <property type="entry name" value="ADENINE DNA GLYCOSYLASE"/>
    <property type="match status" value="1"/>
</dbReference>
<dbReference type="InterPro" id="IPR029119">
    <property type="entry name" value="MutY_C"/>
</dbReference>
<dbReference type="GO" id="GO:0032357">
    <property type="term" value="F:oxidized purine DNA binding"/>
    <property type="evidence" value="ECO:0007669"/>
    <property type="project" value="TreeGrafter"/>
</dbReference>
<dbReference type="CDD" id="cd03431">
    <property type="entry name" value="NUDIX_DNA_Glycosylase_C-MutY"/>
    <property type="match status" value="1"/>
</dbReference>
<comment type="cofactor">
    <cofactor evidence="13">
        <name>[4Fe-4S] cluster</name>
        <dbReference type="ChEBI" id="CHEBI:49883"/>
    </cofactor>
    <text evidence="13">Binds 1 [4Fe-4S] cluster.</text>
</comment>
<dbReference type="InterPro" id="IPR011257">
    <property type="entry name" value="DNA_glycosylase"/>
</dbReference>
<protein>
    <recommendedName>
        <fullName evidence="4 13">Adenine DNA glycosylase</fullName>
        <ecNumber evidence="3 13">3.2.2.31</ecNumber>
    </recommendedName>
</protein>
<gene>
    <name evidence="16" type="ORF">OSTQU699_LOCUS9170</name>
</gene>